<evidence type="ECO:0000259" key="1">
    <source>
        <dbReference type="Pfam" id="PF01636"/>
    </source>
</evidence>
<dbReference type="InterPro" id="IPR052961">
    <property type="entry name" value="Oxido-Kinase-like_Enzymes"/>
</dbReference>
<reference evidence="2" key="1">
    <citation type="submission" date="2020-05" db="EMBL/GenBank/DDBJ databases">
        <authorList>
            <person name="Chiriac C."/>
            <person name="Salcher M."/>
            <person name="Ghai R."/>
            <person name="Kavagutti S V."/>
        </authorList>
    </citation>
    <scope>NUCLEOTIDE SEQUENCE</scope>
</reference>
<sequence>MSVPTNLPASPPTDEISDIDGAWLSAALGSEVTNVTALRVGTGQMGQSWRLTIEWADPANGLPKSFVAKMAGGDPETRTLIADGYRGEYLWYTSIGSTVDIRIPKCWYATITDDSVSFVLLLDDLAPAEPGAQIPGVTVPEAHVALREMAGLHGPRWGHASLLEIPALRPPSEDGAGFHAQIFAGAVPQFVAQFGEWMSSDDIETLNDLSTWMGDWLLSRLTNLTLIHGDFRPDNLMISPNGSPITTLDWQTIGLGFAGRDLGYFLGLGLDTELRRANERELVATYHDAITKHGVDITLEQCFDDYRLGTPQGPLVTVLGAVYATATPSDASNAMFSSMITRSCAAIRDLEPRSLL</sequence>
<dbReference type="Pfam" id="PF01636">
    <property type="entry name" value="APH"/>
    <property type="match status" value="1"/>
</dbReference>
<dbReference type="EMBL" id="CAEZUO010000122">
    <property type="protein sequence ID" value="CAB4618321.1"/>
    <property type="molecule type" value="Genomic_DNA"/>
</dbReference>
<dbReference type="SUPFAM" id="SSF56112">
    <property type="entry name" value="Protein kinase-like (PK-like)"/>
    <property type="match status" value="1"/>
</dbReference>
<feature type="domain" description="Aminoglycoside phosphotransferase" evidence="1">
    <location>
        <begin position="190"/>
        <end position="283"/>
    </location>
</feature>
<evidence type="ECO:0000313" key="2">
    <source>
        <dbReference type="EMBL" id="CAB4618321.1"/>
    </source>
</evidence>
<dbReference type="Gene3D" id="3.90.1200.10">
    <property type="match status" value="1"/>
</dbReference>
<dbReference type="InterPro" id="IPR011009">
    <property type="entry name" value="Kinase-like_dom_sf"/>
</dbReference>
<dbReference type="PANTHER" id="PTHR23020">
    <property type="entry name" value="UNCHARACTERIZED NUCLEAR HORMONE RECEPTOR-RELATED"/>
    <property type="match status" value="1"/>
</dbReference>
<proteinExistence type="predicted"/>
<dbReference type="InterPro" id="IPR002575">
    <property type="entry name" value="Aminoglycoside_PTrfase"/>
</dbReference>
<dbReference type="AlphaFoldDB" id="A0A6J6HW32"/>
<organism evidence="2">
    <name type="scientific">freshwater metagenome</name>
    <dbReference type="NCBI Taxonomy" id="449393"/>
    <lineage>
        <taxon>unclassified sequences</taxon>
        <taxon>metagenomes</taxon>
        <taxon>ecological metagenomes</taxon>
    </lineage>
</organism>
<gene>
    <name evidence="2" type="ORF">UFOPK1827_01784</name>
</gene>
<dbReference type="PANTHER" id="PTHR23020:SF41">
    <property type="entry name" value="AMINOGLYCOSIDE PHOSPHOTRANSFERASE DOMAIN-CONTAINING PROTEIN"/>
    <property type="match status" value="1"/>
</dbReference>
<protein>
    <submittedName>
        <fullName evidence="2">Unannotated protein</fullName>
    </submittedName>
</protein>
<accession>A0A6J6HW32</accession>
<name>A0A6J6HW32_9ZZZZ</name>